<proteinExistence type="inferred from homology"/>
<dbReference type="PANTHER" id="PTHR33433">
    <property type="entry name" value="FLOWERING-PROMOTING FACTOR 1-LIKE PROTEIN 1"/>
    <property type="match status" value="1"/>
</dbReference>
<dbReference type="InterPro" id="IPR039274">
    <property type="entry name" value="FPF1"/>
</dbReference>
<dbReference type="GO" id="GO:0009909">
    <property type="term" value="P:regulation of flower development"/>
    <property type="evidence" value="ECO:0007669"/>
    <property type="project" value="InterPro"/>
</dbReference>
<gene>
    <name evidence="3" type="primary">LOC120282943</name>
</gene>
<protein>
    <submittedName>
        <fullName evidence="3">Flowering-promoting factor 1-like protein 2</fullName>
    </submittedName>
</protein>
<dbReference type="Proteomes" id="UP001515500">
    <property type="component" value="Chromosome 18"/>
</dbReference>
<organism evidence="2 3">
    <name type="scientific">Dioscorea cayennensis subsp. rotundata</name>
    <name type="common">White Guinea yam</name>
    <name type="synonym">Dioscorea rotundata</name>
    <dbReference type="NCBI Taxonomy" id="55577"/>
    <lineage>
        <taxon>Eukaryota</taxon>
        <taxon>Viridiplantae</taxon>
        <taxon>Streptophyta</taxon>
        <taxon>Embryophyta</taxon>
        <taxon>Tracheophyta</taxon>
        <taxon>Spermatophyta</taxon>
        <taxon>Magnoliopsida</taxon>
        <taxon>Liliopsida</taxon>
        <taxon>Dioscoreales</taxon>
        <taxon>Dioscoreaceae</taxon>
        <taxon>Dioscorea</taxon>
    </lineage>
</organism>
<comment type="similarity">
    <text evidence="1">Belongs to the FPF1 family.</text>
</comment>
<keyword evidence="2" id="KW-1185">Reference proteome</keyword>
<name>A0AB40D2V5_DIOCR</name>
<evidence type="ECO:0000313" key="3">
    <source>
        <dbReference type="RefSeq" id="XP_039145708.1"/>
    </source>
</evidence>
<accession>A0AB40D2V5</accession>
<evidence type="ECO:0000313" key="2">
    <source>
        <dbReference type="Proteomes" id="UP001515500"/>
    </source>
</evidence>
<dbReference type="GeneID" id="120282943"/>
<sequence length="156" mass="17484">MITFHVWRQHKNSVLYKEEEEHIAREAHAGGAMSGVWIFNNNGVLRLIENPNGKAMESSGSGSGSGSAMAGRTSVLVHVATGKVVGSHQELEGHLRELGWVRYTLGNQELIQYHRSASSVDLISLPKRFSDIRSTHMYDIAFKNRNAFIVRDRKRP</sequence>
<dbReference type="AlphaFoldDB" id="A0AB40D2V5"/>
<reference evidence="3" key="1">
    <citation type="submission" date="2025-08" db="UniProtKB">
        <authorList>
            <consortium name="RefSeq"/>
        </authorList>
    </citation>
    <scope>IDENTIFICATION</scope>
</reference>
<evidence type="ECO:0000256" key="1">
    <source>
        <dbReference type="ARBA" id="ARBA00008013"/>
    </source>
</evidence>
<dbReference type="RefSeq" id="XP_039145708.1">
    <property type="nucleotide sequence ID" value="XM_039289774.1"/>
</dbReference>